<dbReference type="OrthoDB" id="10256524at2759"/>
<dbReference type="EMBL" id="CM035443">
    <property type="protein sequence ID" value="KAH7278339.1"/>
    <property type="molecule type" value="Genomic_DNA"/>
</dbReference>
<dbReference type="AlphaFoldDB" id="A0A8T2Q3V8"/>
<gene>
    <name evidence="2" type="ORF">KP509_38G036900</name>
</gene>
<feature type="compositionally biased region" description="Basic and acidic residues" evidence="1">
    <location>
        <begin position="40"/>
        <end position="58"/>
    </location>
</feature>
<dbReference type="Proteomes" id="UP000825935">
    <property type="component" value="Chromosome 38"/>
</dbReference>
<protein>
    <submittedName>
        <fullName evidence="2">Uncharacterized protein</fullName>
    </submittedName>
</protein>
<comment type="caution">
    <text evidence="2">The sequence shown here is derived from an EMBL/GenBank/DDBJ whole genome shotgun (WGS) entry which is preliminary data.</text>
</comment>
<reference evidence="2" key="1">
    <citation type="submission" date="2021-08" db="EMBL/GenBank/DDBJ databases">
        <title>WGS assembly of Ceratopteris richardii.</title>
        <authorList>
            <person name="Marchant D.B."/>
            <person name="Chen G."/>
            <person name="Jenkins J."/>
            <person name="Shu S."/>
            <person name="Leebens-Mack J."/>
            <person name="Grimwood J."/>
            <person name="Schmutz J."/>
            <person name="Soltis P."/>
            <person name="Soltis D."/>
            <person name="Chen Z.-H."/>
        </authorList>
    </citation>
    <scope>NUCLEOTIDE SEQUENCE</scope>
    <source>
        <strain evidence="2">Whitten #5841</strain>
        <tissue evidence="2">Leaf</tissue>
    </source>
</reference>
<keyword evidence="3" id="KW-1185">Reference proteome</keyword>
<feature type="compositionally biased region" description="Polar residues" evidence="1">
    <location>
        <begin position="216"/>
        <end position="238"/>
    </location>
</feature>
<evidence type="ECO:0000256" key="1">
    <source>
        <dbReference type="SAM" id="MobiDB-lite"/>
    </source>
</evidence>
<organism evidence="2 3">
    <name type="scientific">Ceratopteris richardii</name>
    <name type="common">Triangle waterfern</name>
    <dbReference type="NCBI Taxonomy" id="49495"/>
    <lineage>
        <taxon>Eukaryota</taxon>
        <taxon>Viridiplantae</taxon>
        <taxon>Streptophyta</taxon>
        <taxon>Embryophyta</taxon>
        <taxon>Tracheophyta</taxon>
        <taxon>Polypodiopsida</taxon>
        <taxon>Polypodiidae</taxon>
        <taxon>Polypodiales</taxon>
        <taxon>Pteridineae</taxon>
        <taxon>Pteridaceae</taxon>
        <taxon>Parkerioideae</taxon>
        <taxon>Ceratopteris</taxon>
    </lineage>
</organism>
<dbReference type="OMA" id="XINILLI"/>
<feature type="region of interest" description="Disordered" evidence="1">
    <location>
        <begin position="209"/>
        <end position="239"/>
    </location>
</feature>
<name>A0A8T2Q3V8_CERRI</name>
<feature type="region of interest" description="Disordered" evidence="1">
    <location>
        <begin position="14"/>
        <end position="58"/>
    </location>
</feature>
<evidence type="ECO:0000313" key="3">
    <source>
        <dbReference type="Proteomes" id="UP000825935"/>
    </source>
</evidence>
<proteinExistence type="predicted"/>
<dbReference type="Gene3D" id="1.25.40.710">
    <property type="match status" value="1"/>
</dbReference>
<evidence type="ECO:0000313" key="2">
    <source>
        <dbReference type="EMBL" id="KAH7278339.1"/>
    </source>
</evidence>
<sequence>MLLGKLTYGKIHSYNNKNDKNGQPCPASYPLRCVVPPPSKNDEKQKEKDVSKKTNAEGFEEQVRDAKIKVLASLSRASAEERKEWNDLATALKLEYPNCLKLLHEILIKVVASQKKEDGRNGINEVIESADQVINIIDKDAVAKFFGIRSVAEDPDAMKYEQDMIKQRDALVDALYKKGIALAELEDDSIVRLISSNVSYTVELFSTEENKEEENVQGTEGTSNVQPPIASVSESSDASGGKFEETYLELRKWVDISSTKYSLLRVIHEKRAGRLGTALKVLNELLEEEGKPIKKTLVEQKVHLFEKLGWLHCAAYSKRSLLACFPPDYPLF</sequence>
<dbReference type="InterPro" id="IPR046939">
    <property type="entry name" value="TPPII_C_sf"/>
</dbReference>
<accession>A0A8T2Q3V8</accession>